<evidence type="ECO:0000256" key="7">
    <source>
        <dbReference type="ARBA" id="ARBA00023136"/>
    </source>
</evidence>
<evidence type="ECO:0000256" key="12">
    <source>
        <dbReference type="SAM" id="Coils"/>
    </source>
</evidence>
<evidence type="ECO:0000313" key="13">
    <source>
        <dbReference type="EMBL" id="KAF2753389.1"/>
    </source>
</evidence>
<dbReference type="GeneID" id="54485916"/>
<dbReference type="GO" id="GO:0005743">
    <property type="term" value="C:mitochondrial inner membrane"/>
    <property type="evidence" value="ECO:0007669"/>
    <property type="project" value="UniProtKB-SubCell"/>
</dbReference>
<dbReference type="PANTHER" id="PTHR28202">
    <property type="entry name" value="ASSEMBLY FACTOR CBP4"/>
    <property type="match status" value="1"/>
</dbReference>
<comment type="function">
    <text evidence="9 11">Essential for the assembly of ubiquinol-cytochrome c reductase. It has a direct effect on the correct occurrence of the Rieske protein, core 4, core 5 and apocytochrome b.</text>
</comment>
<feature type="coiled-coil region" evidence="12">
    <location>
        <begin position="81"/>
        <end position="113"/>
    </location>
</feature>
<evidence type="ECO:0000256" key="11">
    <source>
        <dbReference type="RuleBase" id="RU368005"/>
    </source>
</evidence>
<feature type="transmembrane region" description="Helical" evidence="11">
    <location>
        <begin position="12"/>
        <end position="30"/>
    </location>
</feature>
<dbReference type="Proteomes" id="UP000799437">
    <property type="component" value="Unassembled WGS sequence"/>
</dbReference>
<evidence type="ECO:0000256" key="5">
    <source>
        <dbReference type="ARBA" id="ARBA00022989"/>
    </source>
</evidence>
<keyword evidence="14" id="KW-1185">Reference proteome</keyword>
<evidence type="ECO:0000256" key="10">
    <source>
        <dbReference type="ARBA" id="ARBA00031521"/>
    </source>
</evidence>
<keyword evidence="6 11" id="KW-0496">Mitochondrion</keyword>
<evidence type="ECO:0000256" key="8">
    <source>
        <dbReference type="ARBA" id="ARBA00023186"/>
    </source>
</evidence>
<evidence type="ECO:0000256" key="9">
    <source>
        <dbReference type="ARBA" id="ARBA00025413"/>
    </source>
</evidence>
<reference evidence="13" key="1">
    <citation type="journal article" date="2020" name="Stud. Mycol.">
        <title>101 Dothideomycetes genomes: a test case for predicting lifestyles and emergence of pathogens.</title>
        <authorList>
            <person name="Haridas S."/>
            <person name="Albert R."/>
            <person name="Binder M."/>
            <person name="Bloem J."/>
            <person name="Labutti K."/>
            <person name="Salamov A."/>
            <person name="Andreopoulos B."/>
            <person name="Baker S."/>
            <person name="Barry K."/>
            <person name="Bills G."/>
            <person name="Bluhm B."/>
            <person name="Cannon C."/>
            <person name="Castanera R."/>
            <person name="Culley D."/>
            <person name="Daum C."/>
            <person name="Ezra D."/>
            <person name="Gonzalez J."/>
            <person name="Henrissat B."/>
            <person name="Kuo A."/>
            <person name="Liang C."/>
            <person name="Lipzen A."/>
            <person name="Lutzoni F."/>
            <person name="Magnuson J."/>
            <person name="Mondo S."/>
            <person name="Nolan M."/>
            <person name="Ohm R."/>
            <person name="Pangilinan J."/>
            <person name="Park H.-J."/>
            <person name="Ramirez L."/>
            <person name="Alfaro M."/>
            <person name="Sun H."/>
            <person name="Tritt A."/>
            <person name="Yoshinaga Y."/>
            <person name="Zwiers L.-H."/>
            <person name="Turgeon B."/>
            <person name="Goodwin S."/>
            <person name="Spatafora J."/>
            <person name="Crous P."/>
            <person name="Grigoriev I."/>
        </authorList>
    </citation>
    <scope>NUCLEOTIDE SEQUENCE</scope>
    <source>
        <strain evidence="13">CBS 121739</strain>
    </source>
</reference>
<dbReference type="RefSeq" id="XP_033595840.1">
    <property type="nucleotide sequence ID" value="XM_033744862.1"/>
</dbReference>
<dbReference type="OrthoDB" id="5576752at2759"/>
<proteinExistence type="inferred from homology"/>
<evidence type="ECO:0000256" key="2">
    <source>
        <dbReference type="ARBA" id="ARBA00006780"/>
    </source>
</evidence>
<sequence length="119" mass="13577">MPGLSTKGWIKMVASGVVLCVGGPALVMWVQPTEEELFKRYNPELQKRSLENRAKNQEEFDAFVNRLKDNAKSDKNIWGAIAEAQEKERAVTREASEETRRLLAAEMEKQKQEIRKSNA</sequence>
<dbReference type="EMBL" id="ML996584">
    <property type="protein sequence ID" value="KAF2753389.1"/>
    <property type="molecule type" value="Genomic_DNA"/>
</dbReference>
<keyword evidence="12" id="KW-0175">Coiled coil</keyword>
<accession>A0A6A6VU17</accession>
<keyword evidence="8 11" id="KW-0143">Chaperone</keyword>
<keyword evidence="7 11" id="KW-0472">Membrane</keyword>
<dbReference type="Pfam" id="PF07960">
    <property type="entry name" value="CBP4"/>
    <property type="match status" value="1"/>
</dbReference>
<gene>
    <name evidence="13" type="ORF">EJ05DRAFT_480404</name>
</gene>
<dbReference type="GO" id="GO:0034551">
    <property type="term" value="P:mitochondrial respiratory chain complex III assembly"/>
    <property type="evidence" value="ECO:0007669"/>
    <property type="project" value="TreeGrafter"/>
</dbReference>
<comment type="subcellular location">
    <subcellularLocation>
        <location evidence="1 11">Mitochondrion inner membrane</location>
        <topology evidence="1 11">Single-pass membrane protein</topology>
    </subcellularLocation>
</comment>
<evidence type="ECO:0000256" key="4">
    <source>
        <dbReference type="ARBA" id="ARBA00022792"/>
    </source>
</evidence>
<protein>
    <recommendedName>
        <fullName evidence="10 11">Cytochrome b mRNA-processing protein 4</fullName>
    </recommendedName>
</protein>
<name>A0A6A6VU17_9PEZI</name>
<keyword evidence="4 11" id="KW-0999">Mitochondrion inner membrane</keyword>
<dbReference type="InterPro" id="IPR012420">
    <property type="entry name" value="Cbp4"/>
</dbReference>
<keyword evidence="5 11" id="KW-1133">Transmembrane helix</keyword>
<keyword evidence="3 11" id="KW-0812">Transmembrane</keyword>
<evidence type="ECO:0000256" key="1">
    <source>
        <dbReference type="ARBA" id="ARBA00004434"/>
    </source>
</evidence>
<dbReference type="PANTHER" id="PTHR28202:SF1">
    <property type="entry name" value="ASSEMBLY FACTOR CBP4"/>
    <property type="match status" value="1"/>
</dbReference>
<evidence type="ECO:0000313" key="14">
    <source>
        <dbReference type="Proteomes" id="UP000799437"/>
    </source>
</evidence>
<evidence type="ECO:0000256" key="3">
    <source>
        <dbReference type="ARBA" id="ARBA00022692"/>
    </source>
</evidence>
<organism evidence="13 14">
    <name type="scientific">Pseudovirgaria hyperparasitica</name>
    <dbReference type="NCBI Taxonomy" id="470096"/>
    <lineage>
        <taxon>Eukaryota</taxon>
        <taxon>Fungi</taxon>
        <taxon>Dikarya</taxon>
        <taxon>Ascomycota</taxon>
        <taxon>Pezizomycotina</taxon>
        <taxon>Dothideomycetes</taxon>
        <taxon>Dothideomycetes incertae sedis</taxon>
        <taxon>Acrospermales</taxon>
        <taxon>Acrospermaceae</taxon>
        <taxon>Pseudovirgaria</taxon>
    </lineage>
</organism>
<comment type="similarity">
    <text evidence="2 11">Belongs to the CBP4 family.</text>
</comment>
<evidence type="ECO:0000256" key="6">
    <source>
        <dbReference type="ARBA" id="ARBA00023128"/>
    </source>
</evidence>
<dbReference type="AlphaFoldDB" id="A0A6A6VU17"/>